<reference evidence="4" key="1">
    <citation type="journal article" date="2015" name="Proc. Natl. Acad. Sci. U.S.A.">
        <title>Genome sequencing of adzuki bean (Vigna angularis) provides insight into high starch and low fat accumulation and domestication.</title>
        <authorList>
            <person name="Yang K."/>
            <person name="Tian Z."/>
            <person name="Chen C."/>
            <person name="Luo L."/>
            <person name="Zhao B."/>
            <person name="Wang Z."/>
            <person name="Yu L."/>
            <person name="Li Y."/>
            <person name="Sun Y."/>
            <person name="Li W."/>
            <person name="Chen Y."/>
            <person name="Li Y."/>
            <person name="Zhang Y."/>
            <person name="Ai D."/>
            <person name="Zhao J."/>
            <person name="Shang C."/>
            <person name="Ma Y."/>
            <person name="Wu B."/>
            <person name="Wang M."/>
            <person name="Gao L."/>
            <person name="Sun D."/>
            <person name="Zhang P."/>
            <person name="Guo F."/>
            <person name="Wang W."/>
            <person name="Li Y."/>
            <person name="Wang J."/>
            <person name="Varshney R.K."/>
            <person name="Wang J."/>
            <person name="Ling H.Q."/>
            <person name="Wan P."/>
        </authorList>
    </citation>
    <scope>NUCLEOTIDE SEQUENCE</scope>
    <source>
        <strain evidence="4">cv. Jingnong 6</strain>
    </source>
</reference>
<protein>
    <recommendedName>
        <fullName evidence="2">DUF8039 domain-containing protein</fullName>
    </recommendedName>
</protein>
<proteinExistence type="predicted"/>
<dbReference type="AlphaFoldDB" id="A0A0L9V170"/>
<evidence type="ECO:0000313" key="3">
    <source>
        <dbReference type="EMBL" id="KOM48597.1"/>
    </source>
</evidence>
<feature type="region of interest" description="Disordered" evidence="1">
    <location>
        <begin position="380"/>
        <end position="400"/>
    </location>
</feature>
<dbReference type="Gramene" id="KOM48597">
    <property type="protein sequence ID" value="KOM48597"/>
    <property type="gene ID" value="LR48_Vigan07g230100"/>
</dbReference>
<name>A0A0L9V170_PHAAN</name>
<feature type="domain" description="DUF8039" evidence="2">
    <location>
        <begin position="293"/>
        <end position="376"/>
    </location>
</feature>
<feature type="region of interest" description="Disordered" evidence="1">
    <location>
        <begin position="1"/>
        <end position="23"/>
    </location>
</feature>
<accession>A0A0L9V170</accession>
<dbReference type="Pfam" id="PF26133">
    <property type="entry name" value="DUF8039"/>
    <property type="match status" value="1"/>
</dbReference>
<evidence type="ECO:0000259" key="2">
    <source>
        <dbReference type="Pfam" id="PF26133"/>
    </source>
</evidence>
<sequence>MTEAPHSLGDEVPTSRPNRGGTSLRQLILRRNAGERTPVIIDVVTRVASGPNSDVFRSSLGVLARDRISILTSSFDHVMEAASLFKNEQLLGLEVAAELENTDAVGGAQKVFDELSGAVLECVGRGSSSDGLPRGKEARDKCAKKAQMKRNVPSKLLDILAMYMKLYKKCAGEAIQLATFPKGVAITMYLRLIGILSGKIYWTPWLSRAPKVDSHKKVVRIFLPQLLDDLSTQDGSLSIMATRDDNGLGRARVVPTRNPTRRIKSYPLPTEYPFKKYLRKRQRKLLSCRCTRDDMDDTCSYQLYILSPTETMLVARGIVYEAATIVHGVELAEDEVKVTVDEVVVLDVLLPVPIEEFFAVAYTFQSFAAWPRHLVGVVSDPPTGQERSPTPKKTHLSEHDPLGTLDELVNIIADTPMIVP</sequence>
<gene>
    <name evidence="3" type="ORF">LR48_Vigan07g230100</name>
</gene>
<dbReference type="Proteomes" id="UP000053144">
    <property type="component" value="Chromosome 7"/>
</dbReference>
<evidence type="ECO:0000256" key="1">
    <source>
        <dbReference type="SAM" id="MobiDB-lite"/>
    </source>
</evidence>
<dbReference type="EMBL" id="CM003377">
    <property type="protein sequence ID" value="KOM48597.1"/>
    <property type="molecule type" value="Genomic_DNA"/>
</dbReference>
<organism evidence="3 4">
    <name type="scientific">Phaseolus angularis</name>
    <name type="common">Azuki bean</name>
    <name type="synonym">Vigna angularis</name>
    <dbReference type="NCBI Taxonomy" id="3914"/>
    <lineage>
        <taxon>Eukaryota</taxon>
        <taxon>Viridiplantae</taxon>
        <taxon>Streptophyta</taxon>
        <taxon>Embryophyta</taxon>
        <taxon>Tracheophyta</taxon>
        <taxon>Spermatophyta</taxon>
        <taxon>Magnoliopsida</taxon>
        <taxon>eudicotyledons</taxon>
        <taxon>Gunneridae</taxon>
        <taxon>Pentapetalae</taxon>
        <taxon>rosids</taxon>
        <taxon>fabids</taxon>
        <taxon>Fabales</taxon>
        <taxon>Fabaceae</taxon>
        <taxon>Papilionoideae</taxon>
        <taxon>50 kb inversion clade</taxon>
        <taxon>NPAAA clade</taxon>
        <taxon>indigoferoid/millettioid clade</taxon>
        <taxon>Phaseoleae</taxon>
        <taxon>Vigna</taxon>
    </lineage>
</organism>
<evidence type="ECO:0000313" key="4">
    <source>
        <dbReference type="Proteomes" id="UP000053144"/>
    </source>
</evidence>
<dbReference type="InterPro" id="IPR058352">
    <property type="entry name" value="DUF8039"/>
</dbReference>